<sequence length="127" mass="14405">METSNITPSLGGSGISKSKQAICIYDETGKLRLVIGELNFKKGESINLNPDFKSAQSSKPNDTQERIFETNYSDFEIYKNKNGIKVQIRDDVDDYPNWAIEEISNEKIPDLISALQNYLLRVRNEAD</sequence>
<keyword evidence="2" id="KW-1185">Reference proteome</keyword>
<evidence type="ECO:0000313" key="1">
    <source>
        <dbReference type="EMBL" id="UOO89138.1"/>
    </source>
</evidence>
<dbReference type="Proteomes" id="UP000832011">
    <property type="component" value="Chromosome"/>
</dbReference>
<dbReference type="RefSeq" id="WP_058356842.1">
    <property type="nucleotide sequence ID" value="NZ_CABKVG010000010.1"/>
</dbReference>
<reference evidence="1 2" key="1">
    <citation type="journal article" date="2022" name="Res Sq">
        <title>Evolution of multicellular longitudinally dividing oral cavity symbionts (Neisseriaceae).</title>
        <authorList>
            <person name="Nyongesa S."/>
            <person name="Weber P."/>
            <person name="Bernet E."/>
            <person name="Pullido F."/>
            <person name="Nieckarz M."/>
            <person name="Delaby M."/>
            <person name="Nieves C."/>
            <person name="Viehboeck T."/>
            <person name="Krause N."/>
            <person name="Rivera-Millot A."/>
            <person name="Nakamura A."/>
            <person name="Vischer N."/>
            <person name="VanNieuwenhze M."/>
            <person name="Brun Y."/>
            <person name="Cava F."/>
            <person name="Bulgheresi S."/>
            <person name="Veyrier F."/>
        </authorList>
    </citation>
    <scope>NUCLEOTIDE SEQUENCE [LARGE SCALE GENOMIC DNA]</scope>
    <source>
        <strain evidence="1 2">SN4</strain>
    </source>
</reference>
<organism evidence="1 2">
    <name type="scientific">Vitreoscilla massiliensis</name>
    <dbReference type="NCBI Taxonomy" id="1689272"/>
    <lineage>
        <taxon>Bacteria</taxon>
        <taxon>Pseudomonadati</taxon>
        <taxon>Pseudomonadota</taxon>
        <taxon>Betaproteobacteria</taxon>
        <taxon>Neisseriales</taxon>
        <taxon>Neisseriaceae</taxon>
        <taxon>Vitreoscilla</taxon>
    </lineage>
</organism>
<dbReference type="EMBL" id="CP091511">
    <property type="protein sequence ID" value="UOO89138.1"/>
    <property type="molecule type" value="Genomic_DNA"/>
</dbReference>
<protein>
    <submittedName>
        <fullName evidence="1">Uncharacterized protein</fullName>
    </submittedName>
</protein>
<evidence type="ECO:0000313" key="2">
    <source>
        <dbReference type="Proteomes" id="UP000832011"/>
    </source>
</evidence>
<proteinExistence type="predicted"/>
<accession>A0ABY4E046</accession>
<gene>
    <name evidence="1" type="ORF">LVJ82_17105</name>
</gene>
<name>A0ABY4E046_9NEIS</name>